<evidence type="ECO:0000256" key="7">
    <source>
        <dbReference type="ARBA" id="ARBA00022801"/>
    </source>
</evidence>
<keyword evidence="14" id="KW-1185">Reference proteome</keyword>
<evidence type="ECO:0000256" key="10">
    <source>
        <dbReference type="ARBA" id="ARBA00023157"/>
    </source>
</evidence>
<keyword evidence="10" id="KW-1015">Disulfide bond</keyword>
<keyword evidence="5" id="KW-0479">Metal-binding</keyword>
<dbReference type="PROSITE" id="PS52035">
    <property type="entry name" value="PEPTIDASE_M14"/>
    <property type="match status" value="1"/>
</dbReference>
<feature type="active site" description="Proton donor/acceptor" evidence="11">
    <location>
        <position position="392"/>
    </location>
</feature>
<name>A0ABM1BIM0_LIMPO</name>
<dbReference type="PANTHER" id="PTHR11705:SF140">
    <property type="entry name" value="FI02848P-RELATED"/>
    <property type="match status" value="1"/>
</dbReference>
<keyword evidence="6 12" id="KW-0732">Signal</keyword>
<dbReference type="Gene3D" id="3.40.630.10">
    <property type="entry name" value="Zn peptidases"/>
    <property type="match status" value="1"/>
</dbReference>
<evidence type="ECO:0000313" key="14">
    <source>
        <dbReference type="Proteomes" id="UP000694941"/>
    </source>
</evidence>
<comment type="similarity">
    <text evidence="2 11">Belongs to the peptidase M14 family.</text>
</comment>
<evidence type="ECO:0000259" key="13">
    <source>
        <dbReference type="PROSITE" id="PS52035"/>
    </source>
</evidence>
<keyword evidence="8" id="KW-0862">Zinc</keyword>
<dbReference type="InterPro" id="IPR036990">
    <property type="entry name" value="M14A-like_propep"/>
</dbReference>
<evidence type="ECO:0000256" key="6">
    <source>
        <dbReference type="ARBA" id="ARBA00022729"/>
    </source>
</evidence>
<dbReference type="GeneID" id="106466976"/>
<dbReference type="InterPro" id="IPR000834">
    <property type="entry name" value="Peptidase_M14"/>
</dbReference>
<proteinExistence type="inferred from homology"/>
<dbReference type="InterPro" id="IPR003146">
    <property type="entry name" value="M14A_act_pep"/>
</dbReference>
<protein>
    <submittedName>
        <fullName evidence="15">Carboxypeptidase B-like</fullName>
    </submittedName>
</protein>
<gene>
    <name evidence="15" type="primary">LOC106466976</name>
</gene>
<evidence type="ECO:0000256" key="11">
    <source>
        <dbReference type="PROSITE-ProRule" id="PRU01379"/>
    </source>
</evidence>
<feature type="chain" id="PRO_5046727649" evidence="12">
    <location>
        <begin position="20"/>
        <end position="426"/>
    </location>
</feature>
<evidence type="ECO:0000256" key="4">
    <source>
        <dbReference type="ARBA" id="ARBA00022670"/>
    </source>
</evidence>
<evidence type="ECO:0000256" key="1">
    <source>
        <dbReference type="ARBA" id="ARBA00001947"/>
    </source>
</evidence>
<keyword evidence="4" id="KW-0645">Protease</keyword>
<feature type="signal peptide" evidence="12">
    <location>
        <begin position="1"/>
        <end position="19"/>
    </location>
</feature>
<dbReference type="CDD" id="cd03860">
    <property type="entry name" value="M14_CP_A-B_like"/>
    <property type="match status" value="1"/>
</dbReference>
<evidence type="ECO:0000256" key="8">
    <source>
        <dbReference type="ARBA" id="ARBA00022833"/>
    </source>
</evidence>
<evidence type="ECO:0000313" key="15">
    <source>
        <dbReference type="RefSeq" id="XP_013782742.1"/>
    </source>
</evidence>
<dbReference type="InterPro" id="IPR057246">
    <property type="entry name" value="CARBOXYPEPT_ZN_1"/>
</dbReference>
<evidence type="ECO:0000256" key="2">
    <source>
        <dbReference type="ARBA" id="ARBA00005988"/>
    </source>
</evidence>
<dbReference type="PANTHER" id="PTHR11705">
    <property type="entry name" value="PROTEASE FAMILY M14 CARBOXYPEPTIDASE A,B"/>
    <property type="match status" value="1"/>
</dbReference>
<dbReference type="SUPFAM" id="SSF54897">
    <property type="entry name" value="Protease propeptides/inhibitors"/>
    <property type="match status" value="1"/>
</dbReference>
<keyword evidence="9" id="KW-0482">Metalloprotease</keyword>
<dbReference type="RefSeq" id="XP_013782742.1">
    <property type="nucleotide sequence ID" value="XM_013927288.2"/>
</dbReference>
<dbReference type="Pfam" id="PF02244">
    <property type="entry name" value="Propep_M14"/>
    <property type="match status" value="1"/>
</dbReference>
<dbReference type="PRINTS" id="PR00765">
    <property type="entry name" value="CRBOXYPTASEA"/>
</dbReference>
<evidence type="ECO:0000256" key="3">
    <source>
        <dbReference type="ARBA" id="ARBA00022645"/>
    </source>
</evidence>
<dbReference type="Gene3D" id="3.30.70.340">
    <property type="entry name" value="Metallocarboxypeptidase-like"/>
    <property type="match status" value="1"/>
</dbReference>
<keyword evidence="3" id="KW-0121">Carboxypeptidase</keyword>
<organism evidence="14 15">
    <name type="scientific">Limulus polyphemus</name>
    <name type="common">Atlantic horseshoe crab</name>
    <dbReference type="NCBI Taxonomy" id="6850"/>
    <lineage>
        <taxon>Eukaryota</taxon>
        <taxon>Metazoa</taxon>
        <taxon>Ecdysozoa</taxon>
        <taxon>Arthropoda</taxon>
        <taxon>Chelicerata</taxon>
        <taxon>Merostomata</taxon>
        <taxon>Xiphosura</taxon>
        <taxon>Limulidae</taxon>
        <taxon>Limulus</taxon>
    </lineage>
</organism>
<evidence type="ECO:0000256" key="5">
    <source>
        <dbReference type="ARBA" id="ARBA00022723"/>
    </source>
</evidence>
<dbReference type="Proteomes" id="UP000694941">
    <property type="component" value="Unplaced"/>
</dbReference>
<sequence>MFDTPSTVLLGVTLAVILALPSDEQVRYPGHKVVTVVPEYEEQVKVILEQRDEFKVDLWNEPKRLGVPVLIRLIPDVAHKVESRLANANLTCLVVYENLQSAIEFEHAQNKRQYRQYGNKISGSGLNLGRYHNLEEIYDYIQNIVAAYPNISSVMNIGKTYEDRSILGIKISGGTSSEKPVIFLEFGIHAREWISPATGIWIINELITTYSTNSNIKELVDVYEWQIIPSANPDGYSYTWTNDRMWRKTRSRIVSNWCRGVDPNRNFDVDFCGEGTSKDPCSEIYCGEYAFSEKETQAIRDALLAIKSQIKAFFSFHSYSQLWMIPYGYTTAKVPNYNNLMRISQAAVDAIYRVHGTSYEYGPITTGLYKVSGSSLDWSYDKADVKIGFALELRDTGRYGFLLPKEQIIPTAEETWAGIQASIRAI</sequence>
<feature type="domain" description="Peptidase M14" evidence="13">
    <location>
        <begin position="130"/>
        <end position="426"/>
    </location>
</feature>
<accession>A0ABM1BIM0</accession>
<dbReference type="SUPFAM" id="SSF53187">
    <property type="entry name" value="Zn-dependent exopeptidases"/>
    <property type="match status" value="1"/>
</dbReference>
<dbReference type="InterPro" id="IPR057247">
    <property type="entry name" value="CARBOXYPEPT_ZN_2"/>
</dbReference>
<dbReference type="PROSITE" id="PS00132">
    <property type="entry name" value="CARBOXYPEPT_ZN_1"/>
    <property type="match status" value="1"/>
</dbReference>
<evidence type="ECO:0000256" key="12">
    <source>
        <dbReference type="SAM" id="SignalP"/>
    </source>
</evidence>
<dbReference type="SMART" id="SM00631">
    <property type="entry name" value="Zn_pept"/>
    <property type="match status" value="1"/>
</dbReference>
<dbReference type="Pfam" id="PF00246">
    <property type="entry name" value="Peptidase_M14"/>
    <property type="match status" value="1"/>
</dbReference>
<evidence type="ECO:0000256" key="9">
    <source>
        <dbReference type="ARBA" id="ARBA00023049"/>
    </source>
</evidence>
<keyword evidence="7" id="KW-0378">Hydrolase</keyword>
<reference evidence="15" key="1">
    <citation type="submission" date="2025-08" db="UniProtKB">
        <authorList>
            <consortium name="RefSeq"/>
        </authorList>
    </citation>
    <scope>IDENTIFICATION</scope>
    <source>
        <tissue evidence="15">Muscle</tissue>
    </source>
</reference>
<comment type="cofactor">
    <cofactor evidence="1">
        <name>Zn(2+)</name>
        <dbReference type="ChEBI" id="CHEBI:29105"/>
    </cofactor>
</comment>
<dbReference type="PROSITE" id="PS00133">
    <property type="entry name" value="CARBOXYPEPT_ZN_2"/>
    <property type="match status" value="1"/>
</dbReference>